<dbReference type="PANTHER" id="PTHR22930">
    <property type="match status" value="1"/>
</dbReference>
<dbReference type="GO" id="GO:0005634">
    <property type="term" value="C:nucleus"/>
    <property type="evidence" value="ECO:0007669"/>
    <property type="project" value="UniProtKB-SubCell"/>
</dbReference>
<protein>
    <recommendedName>
        <fullName evidence="8">DDE Tnp4 domain-containing protein</fullName>
    </recommendedName>
</protein>
<keyword evidence="7" id="KW-0539">Nucleus</keyword>
<evidence type="ECO:0000256" key="1">
    <source>
        <dbReference type="ARBA" id="ARBA00001968"/>
    </source>
</evidence>
<accession>A0A4S2KUI7</accession>
<keyword evidence="4" id="KW-0540">Nuclease</keyword>
<dbReference type="AlphaFoldDB" id="A0A4S2KUI7"/>
<evidence type="ECO:0000256" key="6">
    <source>
        <dbReference type="ARBA" id="ARBA00022801"/>
    </source>
</evidence>
<dbReference type="GO" id="GO:0046872">
    <property type="term" value="F:metal ion binding"/>
    <property type="evidence" value="ECO:0007669"/>
    <property type="project" value="UniProtKB-KW"/>
</dbReference>
<dbReference type="PANTHER" id="PTHR22930:SF85">
    <property type="entry name" value="GH03217P-RELATED"/>
    <property type="match status" value="1"/>
</dbReference>
<dbReference type="GO" id="GO:0016787">
    <property type="term" value="F:hydrolase activity"/>
    <property type="evidence" value="ECO:0007669"/>
    <property type="project" value="UniProtKB-KW"/>
</dbReference>
<dbReference type="EMBL" id="QBLH01001465">
    <property type="protein sequence ID" value="TGZ51727.1"/>
    <property type="molecule type" value="Genomic_DNA"/>
</dbReference>
<dbReference type="Proteomes" id="UP000310200">
    <property type="component" value="Unassembled WGS sequence"/>
</dbReference>
<gene>
    <name evidence="9" type="ORF">DBV15_12495</name>
</gene>
<reference evidence="9 10" key="1">
    <citation type="journal article" date="2019" name="Philos. Trans. R. Soc. Lond., B, Biol. Sci.">
        <title>Ant behaviour and brain gene expression of defending hosts depend on the ecological success of the intruding social parasite.</title>
        <authorList>
            <person name="Kaur R."/>
            <person name="Stoldt M."/>
            <person name="Jongepier E."/>
            <person name="Feldmeyer B."/>
            <person name="Menzel F."/>
            <person name="Bornberg-Bauer E."/>
            <person name="Foitzik S."/>
        </authorList>
    </citation>
    <scope>NUCLEOTIDE SEQUENCE [LARGE SCALE GENOMIC DNA]</scope>
    <source>
        <tissue evidence="9">Whole body</tissue>
    </source>
</reference>
<keyword evidence="5" id="KW-0479">Metal-binding</keyword>
<evidence type="ECO:0000256" key="3">
    <source>
        <dbReference type="ARBA" id="ARBA00006958"/>
    </source>
</evidence>
<evidence type="ECO:0000256" key="7">
    <source>
        <dbReference type="ARBA" id="ARBA00023242"/>
    </source>
</evidence>
<evidence type="ECO:0000256" key="2">
    <source>
        <dbReference type="ARBA" id="ARBA00004123"/>
    </source>
</evidence>
<feature type="domain" description="DDE Tnp4" evidence="8">
    <location>
        <begin position="122"/>
        <end position="176"/>
    </location>
</feature>
<dbReference type="InterPro" id="IPR045249">
    <property type="entry name" value="HARBI1-like"/>
</dbReference>
<proteinExistence type="inferred from homology"/>
<keyword evidence="10" id="KW-1185">Reference proteome</keyword>
<comment type="subcellular location">
    <subcellularLocation>
        <location evidence="2">Nucleus</location>
    </subcellularLocation>
</comment>
<dbReference type="STRING" id="300112.A0A4S2KUI7"/>
<comment type="similarity">
    <text evidence="3">Belongs to the HARBI1 family.</text>
</comment>
<comment type="caution">
    <text evidence="9">The sequence shown here is derived from an EMBL/GenBank/DDBJ whole genome shotgun (WGS) entry which is preliminary data.</text>
</comment>
<evidence type="ECO:0000313" key="10">
    <source>
        <dbReference type="Proteomes" id="UP000310200"/>
    </source>
</evidence>
<organism evidence="9 10">
    <name type="scientific">Temnothorax longispinosus</name>
    <dbReference type="NCBI Taxonomy" id="300112"/>
    <lineage>
        <taxon>Eukaryota</taxon>
        <taxon>Metazoa</taxon>
        <taxon>Ecdysozoa</taxon>
        <taxon>Arthropoda</taxon>
        <taxon>Hexapoda</taxon>
        <taxon>Insecta</taxon>
        <taxon>Pterygota</taxon>
        <taxon>Neoptera</taxon>
        <taxon>Endopterygota</taxon>
        <taxon>Hymenoptera</taxon>
        <taxon>Apocrita</taxon>
        <taxon>Aculeata</taxon>
        <taxon>Formicoidea</taxon>
        <taxon>Formicidae</taxon>
        <taxon>Myrmicinae</taxon>
        <taxon>Temnothorax</taxon>
    </lineage>
</organism>
<evidence type="ECO:0000313" key="9">
    <source>
        <dbReference type="EMBL" id="TGZ51727.1"/>
    </source>
</evidence>
<evidence type="ECO:0000256" key="4">
    <source>
        <dbReference type="ARBA" id="ARBA00022722"/>
    </source>
</evidence>
<evidence type="ECO:0000259" key="8">
    <source>
        <dbReference type="Pfam" id="PF13359"/>
    </source>
</evidence>
<dbReference type="GO" id="GO:0004518">
    <property type="term" value="F:nuclease activity"/>
    <property type="evidence" value="ECO:0007669"/>
    <property type="project" value="UniProtKB-KW"/>
</dbReference>
<keyword evidence="6" id="KW-0378">Hydrolase</keyword>
<name>A0A4S2KUI7_9HYME</name>
<dbReference type="Pfam" id="PF13359">
    <property type="entry name" value="DDE_Tnp_4"/>
    <property type="match status" value="1"/>
</dbReference>
<sequence length="226" mass="25420">MISPEKQLLIALWRMATPDSYRSIHTRFGVGKATAIRAVRRVTMILCYLSPKFIQWPKETRAVEIMQGFAHIGAFPQTIGAIDGTHINIPAPKENPEAYINRKGHHSIQAQTVINRQWTSHTASKNYNFCLSSSRMSVERAIGLLKGRWRSLLHYLAMGSVEHIPYHFLACCVLHNICLIKNDELEALILSNAEAACPLQLESGGRNRGEAEAKRDLICATLQFIK</sequence>
<comment type="cofactor">
    <cofactor evidence="1">
        <name>a divalent metal cation</name>
        <dbReference type="ChEBI" id="CHEBI:60240"/>
    </cofactor>
</comment>
<evidence type="ECO:0000256" key="5">
    <source>
        <dbReference type="ARBA" id="ARBA00022723"/>
    </source>
</evidence>
<dbReference type="InterPro" id="IPR027806">
    <property type="entry name" value="HARBI1_dom"/>
</dbReference>